<reference evidence="2" key="1">
    <citation type="submission" date="2021-03" db="EMBL/GenBank/DDBJ databases">
        <title>Alkalibacter marinus sp. nov., isolated from tidal flat sediment.</title>
        <authorList>
            <person name="Namirimu T."/>
            <person name="Yang J.-A."/>
            <person name="Yang S.-H."/>
            <person name="Kim Y.-J."/>
            <person name="Kwon K.K."/>
        </authorList>
    </citation>
    <scope>NUCLEOTIDE SEQUENCE</scope>
    <source>
        <strain evidence="2">ES005</strain>
    </source>
</reference>
<dbReference type="Pfam" id="PF00359">
    <property type="entry name" value="PTS_EIIA_2"/>
    <property type="match status" value="1"/>
</dbReference>
<keyword evidence="2" id="KW-0762">Sugar transport</keyword>
<sequence length="152" mass="17331">MELLKERVREDLVFLNVKGETSADVLRFISDELSKRQIVKETFYDALIQREKEFPTGLPIGEINVAIPHTYPDHINEVAVTIAILDKPVTFRNMGDPTQNVDVSIVLCMTMKKLDDNVKLLPELIGYFADENHLKQLLECKTPKAVIDLITH</sequence>
<evidence type="ECO:0000313" key="3">
    <source>
        <dbReference type="Proteomes" id="UP000663499"/>
    </source>
</evidence>
<dbReference type="InterPro" id="IPR051541">
    <property type="entry name" value="PTS_SugarTrans_NitroReg"/>
</dbReference>
<accession>A0A975AJ61</accession>
<dbReference type="PANTHER" id="PTHR47738">
    <property type="entry name" value="PTS SYSTEM FRUCTOSE-LIKE EIIA COMPONENT-RELATED"/>
    <property type="match status" value="1"/>
</dbReference>
<evidence type="ECO:0000313" key="2">
    <source>
        <dbReference type="EMBL" id="QSX09250.1"/>
    </source>
</evidence>
<dbReference type="PANTHER" id="PTHR47738:SF3">
    <property type="entry name" value="PHOSPHOTRANSFERASE SYSTEM MANNITOL_FRUCTOSE-SPECIFIC IIA DOMAIN CONTAINING PROTEIN"/>
    <property type="match status" value="1"/>
</dbReference>
<evidence type="ECO:0000259" key="1">
    <source>
        <dbReference type="PROSITE" id="PS51094"/>
    </source>
</evidence>
<keyword evidence="2" id="KW-0813">Transport</keyword>
<proteinExistence type="predicted"/>
<dbReference type="InterPro" id="IPR016152">
    <property type="entry name" value="PTrfase/Anion_transptr"/>
</dbReference>
<protein>
    <submittedName>
        <fullName evidence="2">PTS sugar transporter subunit IIA</fullName>
    </submittedName>
</protein>
<dbReference type="Gene3D" id="3.40.930.10">
    <property type="entry name" value="Mannitol-specific EII, Chain A"/>
    <property type="match status" value="1"/>
</dbReference>
<organism evidence="2 3">
    <name type="scientific">Alkalibacter rhizosphaerae</name>
    <dbReference type="NCBI Taxonomy" id="2815577"/>
    <lineage>
        <taxon>Bacteria</taxon>
        <taxon>Bacillati</taxon>
        <taxon>Bacillota</taxon>
        <taxon>Clostridia</taxon>
        <taxon>Eubacteriales</taxon>
        <taxon>Eubacteriaceae</taxon>
        <taxon>Alkalibacter</taxon>
    </lineage>
</organism>
<keyword evidence="3" id="KW-1185">Reference proteome</keyword>
<name>A0A975AJ61_9FIRM</name>
<dbReference type="EMBL" id="CP071444">
    <property type="protein sequence ID" value="QSX09250.1"/>
    <property type="molecule type" value="Genomic_DNA"/>
</dbReference>
<dbReference type="AlphaFoldDB" id="A0A975AJ61"/>
<dbReference type="SUPFAM" id="SSF55804">
    <property type="entry name" value="Phoshotransferase/anion transport protein"/>
    <property type="match status" value="1"/>
</dbReference>
<dbReference type="RefSeq" id="WP_207300589.1">
    <property type="nucleotide sequence ID" value="NZ_CP071444.1"/>
</dbReference>
<dbReference type="Proteomes" id="UP000663499">
    <property type="component" value="Chromosome"/>
</dbReference>
<dbReference type="KEGG" id="alka:J0B03_04085"/>
<dbReference type="CDD" id="cd00211">
    <property type="entry name" value="PTS_IIA_fru"/>
    <property type="match status" value="1"/>
</dbReference>
<dbReference type="PROSITE" id="PS51094">
    <property type="entry name" value="PTS_EIIA_TYPE_2"/>
    <property type="match status" value="1"/>
</dbReference>
<feature type="domain" description="PTS EIIA type-2" evidence="1">
    <location>
        <begin position="6"/>
        <end position="152"/>
    </location>
</feature>
<dbReference type="InterPro" id="IPR002178">
    <property type="entry name" value="PTS_EIIA_type-2_dom"/>
</dbReference>
<gene>
    <name evidence="2" type="ORF">J0B03_04085</name>
</gene>